<protein>
    <recommendedName>
        <fullName evidence="3">Outer membrane protein beta-barrel domain-containing protein</fullName>
    </recommendedName>
</protein>
<organism evidence="2">
    <name type="scientific">bioreactor metagenome</name>
    <dbReference type="NCBI Taxonomy" id="1076179"/>
    <lineage>
        <taxon>unclassified sequences</taxon>
        <taxon>metagenomes</taxon>
        <taxon>ecological metagenomes</taxon>
    </lineage>
</organism>
<keyword evidence="1" id="KW-0472">Membrane</keyword>
<name>A0A644YLI1_9ZZZZ</name>
<comment type="caution">
    <text evidence="2">The sequence shown here is derived from an EMBL/GenBank/DDBJ whole genome shotgun (WGS) entry which is preliminary data.</text>
</comment>
<keyword evidence="1" id="KW-0812">Transmembrane</keyword>
<proteinExistence type="predicted"/>
<evidence type="ECO:0008006" key="3">
    <source>
        <dbReference type="Google" id="ProtNLM"/>
    </source>
</evidence>
<evidence type="ECO:0000256" key="1">
    <source>
        <dbReference type="SAM" id="Phobius"/>
    </source>
</evidence>
<feature type="transmembrane region" description="Helical" evidence="1">
    <location>
        <begin position="80"/>
        <end position="106"/>
    </location>
</feature>
<dbReference type="AlphaFoldDB" id="A0A644YLI1"/>
<gene>
    <name evidence="2" type="ORF">SDC9_75729</name>
</gene>
<evidence type="ECO:0000313" key="2">
    <source>
        <dbReference type="EMBL" id="MPM29189.1"/>
    </source>
</evidence>
<sequence>MKRIVLVVFIVVACLSVSAQDESRITLSANTIQVDNFHAYSINPSFELALNDHWNLRYELGFGVRGNRKFYMHTPVTLPVGGLLFILGLSAGGSFINTLGILMMIVPEGVSYDISLTDDLELSPFIDINSCEYYLTPEYNDLQFLLSGDAGIALRMHISDRFYMSAYSSLTMLESKGLGFSGGLGIGYKFDL</sequence>
<reference evidence="2" key="1">
    <citation type="submission" date="2019-08" db="EMBL/GenBank/DDBJ databases">
        <authorList>
            <person name="Kucharzyk K."/>
            <person name="Murdoch R.W."/>
            <person name="Higgins S."/>
            <person name="Loffler F."/>
        </authorList>
    </citation>
    <scope>NUCLEOTIDE SEQUENCE</scope>
</reference>
<dbReference type="EMBL" id="VSSQ01005447">
    <property type="protein sequence ID" value="MPM29189.1"/>
    <property type="molecule type" value="Genomic_DNA"/>
</dbReference>
<accession>A0A644YLI1</accession>
<keyword evidence="1" id="KW-1133">Transmembrane helix</keyword>